<dbReference type="AlphaFoldDB" id="A0A0M8MR94"/>
<proteinExistence type="predicted"/>
<evidence type="ECO:0000313" key="2">
    <source>
        <dbReference type="EMBL" id="KOS12041.1"/>
    </source>
</evidence>
<evidence type="ECO:0000313" key="3">
    <source>
        <dbReference type="Proteomes" id="UP000037737"/>
    </source>
</evidence>
<feature type="region of interest" description="Disordered" evidence="1">
    <location>
        <begin position="77"/>
        <end position="100"/>
    </location>
</feature>
<dbReference type="EMBL" id="LAVO01000001">
    <property type="protein sequence ID" value="KOS12041.1"/>
    <property type="molecule type" value="Genomic_DNA"/>
</dbReference>
<name>A0A0M8MR94_9MICO</name>
<sequence length="100" mass="10881">MKTEPARHLVLEALSARSWRLCDRSAAASDPAKVVAYIEQPDSGGYDAAWVRAGGVVRHYRRLDDIFTDAAELSSGAALRPGRKPAPIPARPPFTRRPAT</sequence>
<dbReference type="Proteomes" id="UP000037737">
    <property type="component" value="Unassembled WGS sequence"/>
</dbReference>
<accession>A0A0M8MR94</accession>
<reference evidence="2" key="1">
    <citation type="submission" date="2015-04" db="EMBL/GenBank/DDBJ databases">
        <title>Complete genome sequence of Microbacterium chocolatum SIT 101, a bacterium enantioselectively hydrolyzing mesomeric diesters.</title>
        <authorList>
            <person name="Li X."/>
            <person name="Xu Y."/>
        </authorList>
    </citation>
    <scope>NUCLEOTIDE SEQUENCE [LARGE SCALE GENOMIC DNA]</scope>
    <source>
        <strain evidence="2">SIT 101</strain>
    </source>
</reference>
<keyword evidence="3" id="KW-1185">Reference proteome</keyword>
<protein>
    <submittedName>
        <fullName evidence="2">Uncharacterized protein</fullName>
    </submittedName>
</protein>
<dbReference type="OrthoDB" id="5078000at2"/>
<evidence type="ECO:0000256" key="1">
    <source>
        <dbReference type="SAM" id="MobiDB-lite"/>
    </source>
</evidence>
<dbReference type="KEGG" id="mcw:A8L33_05220"/>
<comment type="caution">
    <text evidence="2">The sequence shown here is derived from an EMBL/GenBank/DDBJ whole genome shotgun (WGS) entry which is preliminary data.</text>
</comment>
<dbReference type="PATRIC" id="fig|84292.3.peg.224"/>
<organism evidence="2 3">
    <name type="scientific">Microbacterium aurantiacum</name>
    <dbReference type="NCBI Taxonomy" id="162393"/>
    <lineage>
        <taxon>Bacteria</taxon>
        <taxon>Bacillati</taxon>
        <taxon>Actinomycetota</taxon>
        <taxon>Actinomycetes</taxon>
        <taxon>Micrococcales</taxon>
        <taxon>Microbacteriaceae</taxon>
        <taxon>Microbacterium</taxon>
    </lineage>
</organism>
<gene>
    <name evidence="2" type="ORF">XI38_01065</name>
</gene>